<name>A0ABW4QYI1_9BACT</name>
<comment type="caution">
    <text evidence="2">The sequence shown here is derived from an EMBL/GenBank/DDBJ whole genome shotgun (WGS) entry which is preliminary data.</text>
</comment>
<keyword evidence="3" id="KW-1185">Reference proteome</keyword>
<evidence type="ECO:0000256" key="1">
    <source>
        <dbReference type="SAM" id="MobiDB-lite"/>
    </source>
</evidence>
<evidence type="ECO:0000313" key="2">
    <source>
        <dbReference type="EMBL" id="MFD1874679.1"/>
    </source>
</evidence>
<feature type="region of interest" description="Disordered" evidence="1">
    <location>
        <begin position="1"/>
        <end position="40"/>
    </location>
</feature>
<gene>
    <name evidence="2" type="ORF">ACFSDX_19735</name>
</gene>
<proteinExistence type="predicted"/>
<evidence type="ECO:0000313" key="3">
    <source>
        <dbReference type="Proteomes" id="UP001597197"/>
    </source>
</evidence>
<dbReference type="Proteomes" id="UP001597197">
    <property type="component" value="Unassembled WGS sequence"/>
</dbReference>
<organism evidence="2 3">
    <name type="scientific">Hymenobacter bucti</name>
    <dbReference type="NCBI Taxonomy" id="1844114"/>
    <lineage>
        <taxon>Bacteria</taxon>
        <taxon>Pseudomonadati</taxon>
        <taxon>Bacteroidota</taxon>
        <taxon>Cytophagia</taxon>
        <taxon>Cytophagales</taxon>
        <taxon>Hymenobacteraceae</taxon>
        <taxon>Hymenobacter</taxon>
    </lineage>
</organism>
<sequence length="56" mass="6425">MENRKSTRWPGAGREPAGEARRRYLPGRKRPMGLGRGPAPSAFTQQLFKLYFPYES</sequence>
<accession>A0ABW4QYI1</accession>
<reference evidence="3" key="1">
    <citation type="journal article" date="2019" name="Int. J. Syst. Evol. Microbiol.">
        <title>The Global Catalogue of Microorganisms (GCM) 10K type strain sequencing project: providing services to taxonomists for standard genome sequencing and annotation.</title>
        <authorList>
            <consortium name="The Broad Institute Genomics Platform"/>
            <consortium name="The Broad Institute Genome Sequencing Center for Infectious Disease"/>
            <person name="Wu L."/>
            <person name="Ma J."/>
        </authorList>
    </citation>
    <scope>NUCLEOTIDE SEQUENCE [LARGE SCALE GENOMIC DNA]</scope>
    <source>
        <strain evidence="3">CGMCC 1.15795</strain>
    </source>
</reference>
<dbReference type="RefSeq" id="WP_382316691.1">
    <property type="nucleotide sequence ID" value="NZ_JBHUFD010000018.1"/>
</dbReference>
<dbReference type="EMBL" id="JBHUFD010000018">
    <property type="protein sequence ID" value="MFD1874679.1"/>
    <property type="molecule type" value="Genomic_DNA"/>
</dbReference>
<protein>
    <submittedName>
        <fullName evidence="2">Uncharacterized protein</fullName>
    </submittedName>
</protein>